<evidence type="ECO:0000313" key="2">
    <source>
        <dbReference type="Proteomes" id="UP000228976"/>
    </source>
</evidence>
<dbReference type="OrthoDB" id="2065107at2"/>
<keyword evidence="2" id="KW-1185">Reference proteome</keyword>
<evidence type="ECO:0000313" key="1">
    <source>
        <dbReference type="EMBL" id="OZG56075.1"/>
    </source>
</evidence>
<name>A0A261FAK6_9BIFI</name>
<comment type="caution">
    <text evidence="1">The sequence shown here is derived from an EMBL/GenBank/DDBJ whole genome shotgun (WGS) entry which is preliminary data.</text>
</comment>
<sequence>MATSGSGTSNADGQGMIKVHLNWWQLSQDIGANKTRIRLELQVEVRPGASLYGSANLGWNINCNGSNGGSWQIGSMGGNTRTIGTRDVDIYHNGDGTKSFGANASVTFNATFNGRWIGTVNVSTGGTLNTIPRASKASVTGNISTNQTITIHTNRHSGSFTHKIRVNYGFKDIDVFNNVGDSVNVFLDRSKYALQCTDRTSRGLWIYCTTYQNGRQIGSEQRTDVTLSIDGGVVPSVSSLKLSDDSGLASTWGGYVQGRSRVRAQVSSSGAYGSSITRTNITWLNVNLDSTNAQLGTTNQQGSNTVTAQVTDSRGRTAKRSASFTVLSYSQPTLAGSGVWRTPNDESSTVRVHIKGSTTNLANNGKNTASVEIAYRRKGETNWRVSNTSNRGLSWDTNYDLTGLSADLQWEIRVSARDQLSTLTQQVFTINTASPILDFRKDGHGVGIGAVANDYNAVDVGWNMNLLAGASVNSPVTGVRQVGRTGANNEVRWFELVRNQKPGFDNGESADWARLIGAVGGYGNGSTGFIDLSVAFRARSTDDIINSITVNQSAYADTNSASLYIIMDSSGYCHIYIRACNYYSFNVLVLGQGISCPQVWTDSQPEGTVLWHTGSGAKVSDSMLRLGGNLLLPQYGGLSLDIPNVGRTSVINTYNGDHVNFNWTHNSTGLGGMVFQRIWTGNCGKGGTINTSLLGDYNLFAARVKDWNYLLFGLRCTKWDGSGWTLRLTASGDDGVKLEMCTVNLDAVGGRNAGLKMLGSSRHVISSSSGHEGLNVTELYGVL</sequence>
<dbReference type="Pfam" id="PF05895">
    <property type="entry name" value="DUF859"/>
    <property type="match status" value="1"/>
</dbReference>
<dbReference type="Proteomes" id="UP000228976">
    <property type="component" value="Unassembled WGS sequence"/>
</dbReference>
<dbReference type="EMBL" id="MWWU01000002">
    <property type="protein sequence ID" value="OZG56075.1"/>
    <property type="molecule type" value="Genomic_DNA"/>
</dbReference>
<dbReference type="InterPro" id="IPR008577">
    <property type="entry name" value="DUF859"/>
</dbReference>
<gene>
    <name evidence="1" type="ORF">AEAE_0563</name>
</gene>
<proteinExistence type="predicted"/>
<accession>A0A261FAK6</accession>
<organism evidence="1 2">
    <name type="scientific">Aeriscardovia aeriphila</name>
    <dbReference type="NCBI Taxonomy" id="218139"/>
    <lineage>
        <taxon>Bacteria</taxon>
        <taxon>Bacillati</taxon>
        <taxon>Actinomycetota</taxon>
        <taxon>Actinomycetes</taxon>
        <taxon>Bifidobacteriales</taxon>
        <taxon>Bifidobacteriaceae</taxon>
        <taxon>Aeriscardovia</taxon>
    </lineage>
</organism>
<dbReference type="AlphaFoldDB" id="A0A261FAK6"/>
<reference evidence="1 2" key="1">
    <citation type="journal article" date="2017" name="BMC Genomics">
        <title>Comparative genomic and phylogenomic analyses of the Bifidobacteriaceae family.</title>
        <authorList>
            <person name="Lugli G.A."/>
            <person name="Milani C."/>
            <person name="Turroni F."/>
            <person name="Duranti S."/>
            <person name="Mancabelli L."/>
            <person name="Mangifesta M."/>
            <person name="Ferrario C."/>
            <person name="Modesto M."/>
            <person name="Mattarelli P."/>
            <person name="Jiri K."/>
            <person name="van Sinderen D."/>
            <person name="Ventura M."/>
        </authorList>
    </citation>
    <scope>NUCLEOTIDE SEQUENCE [LARGE SCALE GENOMIC DNA]</scope>
    <source>
        <strain evidence="1 2">LMG 21773</strain>
    </source>
</reference>
<dbReference type="RefSeq" id="WP_094689641.1">
    <property type="nucleotide sequence ID" value="NZ_JACBYZ010000001.1"/>
</dbReference>
<protein>
    <submittedName>
        <fullName evidence="1">Uncharacterized protein</fullName>
    </submittedName>
</protein>